<dbReference type="InterPro" id="IPR036598">
    <property type="entry name" value="GOLD_dom_sf"/>
</dbReference>
<dbReference type="SUPFAM" id="SSF101576">
    <property type="entry name" value="Supernatant protein factor (SPF), C-terminal domain"/>
    <property type="match status" value="1"/>
</dbReference>
<reference evidence="13" key="1">
    <citation type="submission" date="2020-08" db="EMBL/GenBank/DDBJ databases">
        <title>Multicomponent nature underlies the extraordinary mechanical properties of spider dragline silk.</title>
        <authorList>
            <person name="Kono N."/>
            <person name="Nakamura H."/>
            <person name="Mori M."/>
            <person name="Yoshida Y."/>
            <person name="Ohtoshi R."/>
            <person name="Malay A.D."/>
            <person name="Moran D.A.P."/>
            <person name="Tomita M."/>
            <person name="Numata K."/>
            <person name="Arakawa K."/>
        </authorList>
    </citation>
    <scope>NUCLEOTIDE SEQUENCE</scope>
</reference>
<keyword evidence="7 10" id="KW-0472">Membrane</keyword>
<name>A0A8X6Y7S7_9ARAC</name>
<evidence type="ECO:0000256" key="2">
    <source>
        <dbReference type="ARBA" id="ARBA00007104"/>
    </source>
</evidence>
<gene>
    <name evidence="13" type="primary">Tmed5</name>
    <name evidence="13" type="ORF">TNIN_348701</name>
</gene>
<evidence type="ECO:0000256" key="11">
    <source>
        <dbReference type="SAM" id="SignalP"/>
    </source>
</evidence>
<organism evidence="13 14">
    <name type="scientific">Trichonephila inaurata madagascariensis</name>
    <dbReference type="NCBI Taxonomy" id="2747483"/>
    <lineage>
        <taxon>Eukaryota</taxon>
        <taxon>Metazoa</taxon>
        <taxon>Ecdysozoa</taxon>
        <taxon>Arthropoda</taxon>
        <taxon>Chelicerata</taxon>
        <taxon>Arachnida</taxon>
        <taxon>Araneae</taxon>
        <taxon>Araneomorphae</taxon>
        <taxon>Entelegynae</taxon>
        <taxon>Araneoidea</taxon>
        <taxon>Nephilidae</taxon>
        <taxon>Trichonephila</taxon>
        <taxon>Trichonephila inaurata</taxon>
    </lineage>
</organism>
<dbReference type="InterPro" id="IPR009038">
    <property type="entry name" value="GOLD_dom"/>
</dbReference>
<evidence type="ECO:0000256" key="5">
    <source>
        <dbReference type="ARBA" id="ARBA00022729"/>
    </source>
</evidence>
<dbReference type="GO" id="GO:0012505">
    <property type="term" value="C:endomembrane system"/>
    <property type="evidence" value="ECO:0007669"/>
    <property type="project" value="UniProtKB-SubCell"/>
</dbReference>
<evidence type="ECO:0000256" key="10">
    <source>
        <dbReference type="SAM" id="Phobius"/>
    </source>
</evidence>
<comment type="caution">
    <text evidence="13">The sequence shown here is derived from an EMBL/GenBank/DDBJ whole genome shotgun (WGS) entry which is preliminary data.</text>
</comment>
<accession>A0A8X6Y7S7</accession>
<evidence type="ECO:0000256" key="7">
    <source>
        <dbReference type="ARBA" id="ARBA00023136"/>
    </source>
</evidence>
<feature type="signal peptide" evidence="11">
    <location>
        <begin position="1"/>
        <end position="21"/>
    </location>
</feature>
<evidence type="ECO:0000259" key="12">
    <source>
        <dbReference type="PROSITE" id="PS50866"/>
    </source>
</evidence>
<keyword evidence="14" id="KW-1185">Reference proteome</keyword>
<evidence type="ECO:0000256" key="8">
    <source>
        <dbReference type="ARBA" id="ARBA00037847"/>
    </source>
</evidence>
<feature type="domain" description="GOLD" evidence="12">
    <location>
        <begin position="42"/>
        <end position="132"/>
    </location>
</feature>
<evidence type="ECO:0000313" key="14">
    <source>
        <dbReference type="Proteomes" id="UP000886998"/>
    </source>
</evidence>
<dbReference type="EMBL" id="BMAV01015683">
    <property type="protein sequence ID" value="GFY65762.1"/>
    <property type="molecule type" value="Genomic_DNA"/>
</dbReference>
<evidence type="ECO:0000256" key="4">
    <source>
        <dbReference type="ARBA" id="ARBA00022692"/>
    </source>
</evidence>
<protein>
    <submittedName>
        <fullName evidence="13">Transmembrane emp24 domain-containing protein 5</fullName>
    </submittedName>
</protein>
<evidence type="ECO:0000256" key="1">
    <source>
        <dbReference type="ARBA" id="ARBA00004479"/>
    </source>
</evidence>
<feature type="chain" id="PRO_5036454571" evidence="11">
    <location>
        <begin position="22"/>
        <end position="257"/>
    </location>
</feature>
<keyword evidence="5 11" id="KW-0732">Signal</keyword>
<evidence type="ECO:0000256" key="6">
    <source>
        <dbReference type="ARBA" id="ARBA00022989"/>
    </source>
</evidence>
<dbReference type="PANTHER" id="PTHR22811">
    <property type="entry name" value="TRANSMEMBRANE EMP24 DOMAIN-CONTAINING PROTEIN"/>
    <property type="match status" value="1"/>
</dbReference>
<sequence>MLFKSIHFCCWLWLFALCASAQRFPYDGPENELTINISPGATECFYQKAKAEQVLELEYQVIDANFGDVNINQELDINFQLLSPSGKELISDFKQSDGNHRYDVKKDGDYKFCFDNQHSHFSTKTVYFEVFVDTDSDDYDDKWDNYDFSPELLYNDTMDQIKISLAKVRDDLDKIKHHQDQLKAIESRDRNLQEHNFTSVNRFSILIIVVMLIVGAVQVIMVRSLFEEHKFGRFLKLKGTVIENNQSLAARSSEFQA</sequence>
<dbReference type="PROSITE" id="PS50866">
    <property type="entry name" value="GOLD"/>
    <property type="match status" value="1"/>
</dbReference>
<keyword evidence="3" id="KW-0217">Developmental protein</keyword>
<dbReference type="OrthoDB" id="5976732at2759"/>
<evidence type="ECO:0000313" key="13">
    <source>
        <dbReference type="EMBL" id="GFY65762.1"/>
    </source>
</evidence>
<keyword evidence="6 10" id="KW-1133">Transmembrane helix</keyword>
<evidence type="ECO:0000256" key="9">
    <source>
        <dbReference type="RuleBase" id="RU003827"/>
    </source>
</evidence>
<keyword evidence="4 9" id="KW-0812">Transmembrane</keyword>
<dbReference type="GO" id="GO:0016020">
    <property type="term" value="C:membrane"/>
    <property type="evidence" value="ECO:0007669"/>
    <property type="project" value="UniProtKB-SubCell"/>
</dbReference>
<dbReference type="Pfam" id="PF01105">
    <property type="entry name" value="EMP24_GP25L"/>
    <property type="match status" value="1"/>
</dbReference>
<proteinExistence type="inferred from homology"/>
<dbReference type="AlphaFoldDB" id="A0A8X6Y7S7"/>
<feature type="transmembrane region" description="Helical" evidence="10">
    <location>
        <begin position="203"/>
        <end position="226"/>
    </location>
</feature>
<dbReference type="Proteomes" id="UP000886998">
    <property type="component" value="Unassembled WGS sequence"/>
</dbReference>
<dbReference type="SMART" id="SM01190">
    <property type="entry name" value="EMP24_GP25L"/>
    <property type="match status" value="1"/>
</dbReference>
<comment type="similarity">
    <text evidence="2 9">Belongs to the EMP24/GP25L family.</text>
</comment>
<evidence type="ECO:0000256" key="3">
    <source>
        <dbReference type="ARBA" id="ARBA00022473"/>
    </source>
</evidence>
<comment type="subcellular location">
    <subcellularLocation>
        <location evidence="8">Endomembrane system</location>
        <topology evidence="8">Single-pass membrane protein</topology>
    </subcellularLocation>
    <subcellularLocation>
        <location evidence="1 9">Membrane</location>
        <topology evidence="1 9">Single-pass type I membrane protein</topology>
    </subcellularLocation>
</comment>
<dbReference type="InterPro" id="IPR015720">
    <property type="entry name" value="Emp24-like"/>
</dbReference>
<dbReference type="Gene3D" id="2.60.120.680">
    <property type="entry name" value="GOLD domain"/>
    <property type="match status" value="1"/>
</dbReference>